<dbReference type="PROSITE" id="PS51257">
    <property type="entry name" value="PROKAR_LIPOPROTEIN"/>
    <property type="match status" value="1"/>
</dbReference>
<keyword evidence="6" id="KW-0326">Glycosidase</keyword>
<sequence>MKKFNRRDFLKAASATAAASVVVGCAQTNASSPQLPPAQGQSVIGLVVPKMQVVRVGFIGVGQRGYGHVKRMSHIEGTKIVAICDTHDEVLERSAQYLVEKGLEKPALYSGSERAYQQMLARDDIDIVIISTPWAWHAPMAIDTMNSAKHAFVEVPLALTVEEMWQIVDTAERTQKNCMMMENVNYGRDELMVLNMVRQGLFGELLHGEAAYIHELRWQMKEIEHKTGSWRTEWHAKRDGNLYPTHGLGPVSQYMNINRGDRFDYLTSMSSPALGRSAYAKREFAADHPRNQLDYIAGDMNTTIIKTVQGRSIMVQHDTTTPRPYSRHNLIQGTNGVFAGFPNRIALENNGSKSFHEWDHDMQAWYDKYDHPLWVKMGEEAQRNGGHGGMDFLMFWRMIYCLRNGEPLDQDVYDGAAWSVISPLSAQSVANRSSSVDVPDFTRGAWKNAKPLGIVGA</sequence>
<dbReference type="Gene3D" id="3.30.360.10">
    <property type="entry name" value="Dihydrodipicolinate Reductase, domain 2"/>
    <property type="match status" value="1"/>
</dbReference>
<dbReference type="InterPro" id="IPR019546">
    <property type="entry name" value="TAT_signal_bac_arc"/>
</dbReference>
<evidence type="ECO:0000256" key="3">
    <source>
        <dbReference type="ARBA" id="ARBA00022729"/>
    </source>
</evidence>
<feature type="domain" description="Glycosyl hydrolase 109 C-terminal" evidence="8">
    <location>
        <begin position="191"/>
        <end position="360"/>
    </location>
</feature>
<dbReference type="Pfam" id="PF01408">
    <property type="entry name" value="GFO_IDH_MocA"/>
    <property type="match status" value="1"/>
</dbReference>
<reference evidence="9" key="1">
    <citation type="journal article" date="2012" name="J. Bacteriol.">
        <title>Genome sequences of type strains of seven species of the marine bacterium Pseudoalteromonas.</title>
        <authorList>
            <person name="Xie B.B."/>
            <person name="Shu Y.L."/>
            <person name="Qin Q.L."/>
            <person name="Rong J.C."/>
            <person name="Zhang X.Y."/>
            <person name="Chen X.L."/>
            <person name="Shi M."/>
            <person name="He H.L."/>
            <person name="Zhou B.C."/>
            <person name="Zhang Y.Z."/>
        </authorList>
    </citation>
    <scope>NUCLEOTIDE SEQUENCE</scope>
    <source>
        <strain evidence="9">DSM 8771</strain>
    </source>
</reference>
<accession>A0AAD4AJU3</accession>
<protein>
    <recommendedName>
        <fullName evidence="11">Alpha-N-acetylgalactosaminidase</fullName>
    </recommendedName>
</protein>
<dbReference type="AlphaFoldDB" id="A0AAD4AJU3"/>
<evidence type="ECO:0000256" key="5">
    <source>
        <dbReference type="ARBA" id="ARBA00023027"/>
    </source>
</evidence>
<comment type="similarity">
    <text evidence="2">Belongs to the Gfo/Idh/MocA family. Glycosyl hydrolase 109 subfamily.</text>
</comment>
<keyword evidence="4" id="KW-0378">Hydrolase</keyword>
<dbReference type="GO" id="GO:0000166">
    <property type="term" value="F:nucleotide binding"/>
    <property type="evidence" value="ECO:0007669"/>
    <property type="project" value="InterPro"/>
</dbReference>
<evidence type="ECO:0000256" key="6">
    <source>
        <dbReference type="ARBA" id="ARBA00023295"/>
    </source>
</evidence>
<dbReference type="Pfam" id="PF21252">
    <property type="entry name" value="Glyco_hydro_109_C"/>
    <property type="match status" value="1"/>
</dbReference>
<dbReference type="InterPro" id="IPR036291">
    <property type="entry name" value="NAD(P)-bd_dom_sf"/>
</dbReference>
<reference evidence="9" key="2">
    <citation type="submission" date="2015-03" db="EMBL/GenBank/DDBJ databases">
        <title>Genome sequence of Pseudoalteromonas citrea.</title>
        <authorList>
            <person name="Xie B.-B."/>
            <person name="Rong J.-C."/>
            <person name="Qin Q.-L."/>
            <person name="Zhang Y.-Z."/>
        </authorList>
    </citation>
    <scope>NUCLEOTIDE SEQUENCE</scope>
    <source>
        <strain evidence="9">DSM 8771</strain>
    </source>
</reference>
<dbReference type="PANTHER" id="PTHR43818">
    <property type="entry name" value="BCDNA.GH03377"/>
    <property type="match status" value="1"/>
</dbReference>
<proteinExistence type="inferred from homology"/>
<organism evidence="9 10">
    <name type="scientific">Pseudoalteromonas citrea</name>
    <dbReference type="NCBI Taxonomy" id="43655"/>
    <lineage>
        <taxon>Bacteria</taxon>
        <taxon>Pseudomonadati</taxon>
        <taxon>Pseudomonadota</taxon>
        <taxon>Gammaproteobacteria</taxon>
        <taxon>Alteromonadales</taxon>
        <taxon>Pseudoalteromonadaceae</taxon>
        <taxon>Pseudoalteromonas</taxon>
    </lineage>
</organism>
<evidence type="ECO:0000259" key="8">
    <source>
        <dbReference type="Pfam" id="PF21252"/>
    </source>
</evidence>
<dbReference type="PROSITE" id="PS51318">
    <property type="entry name" value="TAT"/>
    <property type="match status" value="1"/>
</dbReference>
<dbReference type="InterPro" id="IPR050463">
    <property type="entry name" value="Gfo/Idh/MocA_oxidrdct_glycsds"/>
</dbReference>
<evidence type="ECO:0008006" key="11">
    <source>
        <dbReference type="Google" id="ProtNLM"/>
    </source>
</evidence>
<dbReference type="NCBIfam" id="TIGR01409">
    <property type="entry name" value="TAT_signal_seq"/>
    <property type="match status" value="1"/>
</dbReference>
<evidence type="ECO:0000313" key="10">
    <source>
        <dbReference type="Proteomes" id="UP000016487"/>
    </source>
</evidence>
<dbReference type="PANTHER" id="PTHR43818:SF1">
    <property type="entry name" value="GLYCOSYL HYDROLASE FAMILY 109 PROTEIN"/>
    <property type="match status" value="1"/>
</dbReference>
<evidence type="ECO:0000259" key="7">
    <source>
        <dbReference type="Pfam" id="PF01408"/>
    </source>
</evidence>
<evidence type="ECO:0000313" key="9">
    <source>
        <dbReference type="EMBL" id="KAF7772275.1"/>
    </source>
</evidence>
<dbReference type="InterPro" id="IPR049303">
    <property type="entry name" value="Glyco_hydro_109_C"/>
</dbReference>
<comment type="caution">
    <text evidence="9">The sequence shown here is derived from an EMBL/GenBank/DDBJ whole genome shotgun (WGS) entry which is preliminary data.</text>
</comment>
<dbReference type="InterPro" id="IPR006311">
    <property type="entry name" value="TAT_signal"/>
</dbReference>
<dbReference type="Proteomes" id="UP000016487">
    <property type="component" value="Unassembled WGS sequence"/>
</dbReference>
<evidence type="ECO:0000256" key="4">
    <source>
        <dbReference type="ARBA" id="ARBA00022801"/>
    </source>
</evidence>
<gene>
    <name evidence="9" type="ORF">PCIT_a2318</name>
</gene>
<evidence type="ECO:0000256" key="1">
    <source>
        <dbReference type="ARBA" id="ARBA00001911"/>
    </source>
</evidence>
<dbReference type="EMBL" id="AHBZ03000015">
    <property type="protein sequence ID" value="KAF7772275.1"/>
    <property type="molecule type" value="Genomic_DNA"/>
</dbReference>
<dbReference type="Gene3D" id="3.40.50.720">
    <property type="entry name" value="NAD(P)-binding Rossmann-like Domain"/>
    <property type="match status" value="1"/>
</dbReference>
<dbReference type="RefSeq" id="WP_010362773.1">
    <property type="nucleotide sequence ID" value="NZ_AHBZ03000015.1"/>
</dbReference>
<name>A0AAD4AJU3_9GAMM</name>
<dbReference type="SUPFAM" id="SSF51735">
    <property type="entry name" value="NAD(P)-binding Rossmann-fold domains"/>
    <property type="match status" value="1"/>
</dbReference>
<feature type="domain" description="Gfo/Idh/MocA-like oxidoreductase N-terminal" evidence="7">
    <location>
        <begin position="54"/>
        <end position="180"/>
    </location>
</feature>
<keyword evidence="5" id="KW-0520">NAD</keyword>
<evidence type="ECO:0000256" key="2">
    <source>
        <dbReference type="ARBA" id="ARBA00009329"/>
    </source>
</evidence>
<dbReference type="Pfam" id="PF10518">
    <property type="entry name" value="TAT_signal"/>
    <property type="match status" value="1"/>
</dbReference>
<keyword evidence="3" id="KW-0732">Signal</keyword>
<dbReference type="InterPro" id="IPR000683">
    <property type="entry name" value="Gfo/Idh/MocA-like_OxRdtase_N"/>
</dbReference>
<dbReference type="GO" id="GO:0016798">
    <property type="term" value="F:hydrolase activity, acting on glycosyl bonds"/>
    <property type="evidence" value="ECO:0007669"/>
    <property type="project" value="UniProtKB-KW"/>
</dbReference>
<comment type="cofactor">
    <cofactor evidence="1">
        <name>NAD(+)</name>
        <dbReference type="ChEBI" id="CHEBI:57540"/>
    </cofactor>
</comment>